<organism evidence="1 2">
    <name type="scientific">Haloprofundus marisrubri</name>
    <dbReference type="NCBI Taxonomy" id="1514971"/>
    <lineage>
        <taxon>Archaea</taxon>
        <taxon>Methanobacteriati</taxon>
        <taxon>Methanobacteriota</taxon>
        <taxon>Stenosarchaea group</taxon>
        <taxon>Halobacteria</taxon>
        <taxon>Halobacteriales</taxon>
        <taxon>Haloferacaceae</taxon>
        <taxon>Haloprofundus</taxon>
    </lineage>
</organism>
<dbReference type="RefSeq" id="WP_058581952.1">
    <property type="nucleotide sequence ID" value="NZ_LOPU01000029.1"/>
</dbReference>
<dbReference type="Proteomes" id="UP000054387">
    <property type="component" value="Unassembled WGS sequence"/>
</dbReference>
<accession>A0A0W1R6I2</accession>
<name>A0A0W1R6I2_9EURY</name>
<dbReference type="OrthoDB" id="186005at2157"/>
<proteinExistence type="predicted"/>
<dbReference type="STRING" id="1514971.AUR64_13330"/>
<comment type="caution">
    <text evidence="1">The sequence shown here is derived from an EMBL/GenBank/DDBJ whole genome shotgun (WGS) entry which is preliminary data.</text>
</comment>
<dbReference type="EMBL" id="LOPU01000029">
    <property type="protein sequence ID" value="KTG08800.1"/>
    <property type="molecule type" value="Genomic_DNA"/>
</dbReference>
<dbReference type="AlphaFoldDB" id="A0A0W1R6I2"/>
<keyword evidence="2" id="KW-1185">Reference proteome</keyword>
<evidence type="ECO:0000313" key="2">
    <source>
        <dbReference type="Proteomes" id="UP000054387"/>
    </source>
</evidence>
<reference evidence="1 2" key="1">
    <citation type="submission" date="2015-12" db="EMBL/GenBank/DDBJ databases">
        <title>Haloprofundus marisrubri gen. nov., sp. nov., an extremely halophilic archaeon isolated from the Discovery deep brine-seawater interface in the Red Sea.</title>
        <authorList>
            <person name="Zhang G."/>
            <person name="Stingl U."/>
            <person name="Rashid M."/>
        </authorList>
    </citation>
    <scope>NUCLEOTIDE SEQUENCE [LARGE SCALE GENOMIC DNA]</scope>
    <source>
        <strain evidence="1 2">SB9</strain>
    </source>
</reference>
<gene>
    <name evidence="1" type="ORF">AUR64_13330</name>
</gene>
<protein>
    <submittedName>
        <fullName evidence="1">Uncharacterized protein</fullName>
    </submittedName>
</protein>
<sequence length="138" mass="16160">MPHAGDIDEDISEAERQALHQLQLGIEYVYRSYGALLDFHHHLGHAMDRMADAEEHLRAAGHDELADELRDRHLPAGALDDRWSYEIVGDFRRNFLHEITDYETGVRDDLVDGLDHVTEREQQREWRERAESDAWKSE</sequence>
<evidence type="ECO:0000313" key="1">
    <source>
        <dbReference type="EMBL" id="KTG08800.1"/>
    </source>
</evidence>